<keyword evidence="6" id="KW-0325">Glycoprotein</keyword>
<evidence type="ECO:0000256" key="5">
    <source>
        <dbReference type="ARBA" id="ARBA00022837"/>
    </source>
</evidence>
<evidence type="ECO:0000259" key="8">
    <source>
        <dbReference type="Pfam" id="PF00884"/>
    </source>
</evidence>
<evidence type="ECO:0000256" key="2">
    <source>
        <dbReference type="ARBA" id="ARBA00008779"/>
    </source>
</evidence>
<keyword evidence="7" id="KW-0732">Signal</keyword>
<dbReference type="Gene3D" id="3.40.720.10">
    <property type="entry name" value="Alkaline Phosphatase, subunit A"/>
    <property type="match status" value="1"/>
</dbReference>
<gene>
    <name evidence="10" type="primary">LOC116287081</name>
</gene>
<dbReference type="InterPro" id="IPR047115">
    <property type="entry name" value="ARSB"/>
</dbReference>
<organism evidence="9 10">
    <name type="scientific">Actinia tenebrosa</name>
    <name type="common">Australian red waratah sea anemone</name>
    <dbReference type="NCBI Taxonomy" id="6105"/>
    <lineage>
        <taxon>Eukaryota</taxon>
        <taxon>Metazoa</taxon>
        <taxon>Cnidaria</taxon>
        <taxon>Anthozoa</taxon>
        <taxon>Hexacorallia</taxon>
        <taxon>Actiniaria</taxon>
        <taxon>Actiniidae</taxon>
        <taxon>Actinia</taxon>
    </lineage>
</organism>
<dbReference type="KEGG" id="aten:116287081"/>
<dbReference type="PROSITE" id="PS00523">
    <property type="entry name" value="SULFATASE_1"/>
    <property type="match status" value="1"/>
</dbReference>
<reference evidence="10" key="1">
    <citation type="submission" date="2025-08" db="UniProtKB">
        <authorList>
            <consortium name="RefSeq"/>
        </authorList>
    </citation>
    <scope>IDENTIFICATION</scope>
</reference>
<evidence type="ECO:0000313" key="9">
    <source>
        <dbReference type="Proteomes" id="UP000515163"/>
    </source>
</evidence>
<dbReference type="RefSeq" id="XP_031549548.1">
    <property type="nucleotide sequence ID" value="XM_031693688.1"/>
</dbReference>
<evidence type="ECO:0000256" key="4">
    <source>
        <dbReference type="ARBA" id="ARBA00022801"/>
    </source>
</evidence>
<sequence length="518" mass="57766">MTMSLGGLVGCLRACVLAFLICVFQLGGVTAAKPNIIFIVADDLGWNDVSFHGSPQIPTPNIDELANKGVILNNYYVQPICTPTRSAIMTGKYPIHTGMQHSVIEASQPYGLGLNETLLPQYLKKLGYATHGVGKWHLGFFERDYTPTHRGFDSFFGYWCGKSDYWDHSNNEVGGWGLDLHDGDKNVWTEWGQYSTELFSKKAVDVIQSHNTSDPLFLYLAFQAVHSANYIQPLQAPPNLIAKFGGIKNMQRRIFAAMVTSMDQSIKKVVDALKANNMYNNSIIVFTTDNGGPANGFDMNMASNYPLRGVKATLWEGGIRGASFVHSPLIKSTGRVSTQMMHVTDWLPTLYVRAGGDIHDMQESDGFDIWDSIVTDDMSPRTEILINIDPVSNAAAYRVENWKIVVNETSRWSGWYPPPGLEATQKQPKPTTLKNAVVTCTKPPPLTVQCTKETGPCLFDLSSDPCEYVNQAKNHPEVLQNMLQWLEKYKNDMVPIRNKNFDPAANPNNRGGVWDAWR</sequence>
<dbReference type="SUPFAM" id="SSF53649">
    <property type="entry name" value="Alkaline phosphatase-like"/>
    <property type="match status" value="1"/>
</dbReference>
<protein>
    <submittedName>
        <fullName evidence="10">Arylsulfatase I-like</fullName>
    </submittedName>
</protein>
<dbReference type="GO" id="GO:0046872">
    <property type="term" value="F:metal ion binding"/>
    <property type="evidence" value="ECO:0007669"/>
    <property type="project" value="UniProtKB-KW"/>
</dbReference>
<dbReference type="Pfam" id="PF00884">
    <property type="entry name" value="Sulfatase"/>
    <property type="match status" value="1"/>
</dbReference>
<dbReference type="GeneID" id="116287081"/>
<comment type="similarity">
    <text evidence="2">Belongs to the sulfatase family.</text>
</comment>
<evidence type="ECO:0000313" key="10">
    <source>
        <dbReference type="RefSeq" id="XP_031549548.1"/>
    </source>
</evidence>
<dbReference type="InterPro" id="IPR017850">
    <property type="entry name" value="Alkaline_phosphatase_core_sf"/>
</dbReference>
<dbReference type="InterPro" id="IPR024607">
    <property type="entry name" value="Sulfatase_CS"/>
</dbReference>
<dbReference type="Proteomes" id="UP000515163">
    <property type="component" value="Unplaced"/>
</dbReference>
<dbReference type="AlphaFoldDB" id="A0A6P8H1M5"/>
<accession>A0A6P8H1M5</accession>
<keyword evidence="4" id="KW-0378">Hydrolase</keyword>
<dbReference type="Gene3D" id="3.30.1120.10">
    <property type="match status" value="1"/>
</dbReference>
<dbReference type="PROSITE" id="PS00149">
    <property type="entry name" value="SULFATASE_2"/>
    <property type="match status" value="1"/>
</dbReference>
<keyword evidence="3" id="KW-0479">Metal-binding</keyword>
<evidence type="ECO:0000256" key="1">
    <source>
        <dbReference type="ARBA" id="ARBA00001913"/>
    </source>
</evidence>
<proteinExistence type="inferred from homology"/>
<comment type="cofactor">
    <cofactor evidence="1">
        <name>Ca(2+)</name>
        <dbReference type="ChEBI" id="CHEBI:29108"/>
    </cofactor>
</comment>
<name>A0A6P8H1M5_ACTTE</name>
<dbReference type="GO" id="GO:0008484">
    <property type="term" value="F:sulfuric ester hydrolase activity"/>
    <property type="evidence" value="ECO:0007669"/>
    <property type="project" value="InterPro"/>
</dbReference>
<keyword evidence="5" id="KW-0106">Calcium</keyword>
<dbReference type="PANTHER" id="PTHR10342">
    <property type="entry name" value="ARYLSULFATASE"/>
    <property type="match status" value="1"/>
</dbReference>
<dbReference type="PANTHER" id="PTHR10342:SF273">
    <property type="entry name" value="RE14504P"/>
    <property type="match status" value="1"/>
</dbReference>
<evidence type="ECO:0000256" key="3">
    <source>
        <dbReference type="ARBA" id="ARBA00022723"/>
    </source>
</evidence>
<dbReference type="OrthoDB" id="103349at2759"/>
<feature type="chain" id="PRO_5028267449" evidence="7">
    <location>
        <begin position="32"/>
        <end position="518"/>
    </location>
</feature>
<feature type="signal peptide" evidence="7">
    <location>
        <begin position="1"/>
        <end position="31"/>
    </location>
</feature>
<dbReference type="InterPro" id="IPR000917">
    <property type="entry name" value="Sulfatase_N"/>
</dbReference>
<keyword evidence="9" id="KW-1185">Reference proteome</keyword>
<feature type="domain" description="Sulfatase N-terminal" evidence="8">
    <location>
        <begin position="34"/>
        <end position="352"/>
    </location>
</feature>
<evidence type="ECO:0000256" key="6">
    <source>
        <dbReference type="ARBA" id="ARBA00023180"/>
    </source>
</evidence>
<dbReference type="CDD" id="cd16029">
    <property type="entry name" value="4-S"/>
    <property type="match status" value="1"/>
</dbReference>
<evidence type="ECO:0000256" key="7">
    <source>
        <dbReference type="SAM" id="SignalP"/>
    </source>
</evidence>
<dbReference type="InParanoid" id="A0A6P8H1M5"/>